<dbReference type="OrthoDB" id="6437148at2759"/>
<dbReference type="AlphaFoldDB" id="A0A4Y2IAL2"/>
<dbReference type="EMBL" id="BGPR01002511">
    <property type="protein sequence ID" value="GBM74703.1"/>
    <property type="molecule type" value="Genomic_DNA"/>
</dbReference>
<dbReference type="Proteomes" id="UP000499080">
    <property type="component" value="Unassembled WGS sequence"/>
</dbReference>
<reference evidence="1 2" key="1">
    <citation type="journal article" date="2019" name="Sci. Rep.">
        <title>Orb-weaving spider Araneus ventricosus genome elucidates the spidroin gene catalogue.</title>
        <authorList>
            <person name="Kono N."/>
            <person name="Nakamura H."/>
            <person name="Ohtoshi R."/>
            <person name="Moran D.A.P."/>
            <person name="Shinohara A."/>
            <person name="Yoshida Y."/>
            <person name="Fujiwara M."/>
            <person name="Mori M."/>
            <person name="Tomita M."/>
            <person name="Arakawa K."/>
        </authorList>
    </citation>
    <scope>NUCLEOTIDE SEQUENCE [LARGE SCALE GENOMIC DNA]</scope>
</reference>
<gene>
    <name evidence="1" type="ORF">AVEN_274840_1</name>
</gene>
<comment type="caution">
    <text evidence="1">The sequence shown here is derived from an EMBL/GenBank/DDBJ whole genome shotgun (WGS) entry which is preliminary data.</text>
</comment>
<evidence type="ECO:0000313" key="2">
    <source>
        <dbReference type="Proteomes" id="UP000499080"/>
    </source>
</evidence>
<sequence length="142" mass="17638">MITKWIVNQEMSISDHNLITFSLINNRTEKSRKNVWKIEEIFFMDFRKDLKTLIENFREIELYRHNIDDLLEQFEEGLRWICEKHKPKKQKKKPDAIWWNSRLEIKRSRVRALRRRFQAQSDPDVRLRRQIIFKKNKQNIIL</sequence>
<evidence type="ECO:0008006" key="3">
    <source>
        <dbReference type="Google" id="ProtNLM"/>
    </source>
</evidence>
<organism evidence="1 2">
    <name type="scientific">Araneus ventricosus</name>
    <name type="common">Orbweaver spider</name>
    <name type="synonym">Epeira ventricosa</name>
    <dbReference type="NCBI Taxonomy" id="182803"/>
    <lineage>
        <taxon>Eukaryota</taxon>
        <taxon>Metazoa</taxon>
        <taxon>Ecdysozoa</taxon>
        <taxon>Arthropoda</taxon>
        <taxon>Chelicerata</taxon>
        <taxon>Arachnida</taxon>
        <taxon>Araneae</taxon>
        <taxon>Araneomorphae</taxon>
        <taxon>Entelegynae</taxon>
        <taxon>Araneoidea</taxon>
        <taxon>Araneidae</taxon>
        <taxon>Araneus</taxon>
    </lineage>
</organism>
<accession>A0A4Y2IAL2</accession>
<name>A0A4Y2IAL2_ARAVE</name>
<proteinExistence type="predicted"/>
<protein>
    <recommendedName>
        <fullName evidence="3">Endonuclease/exonuclease/phosphatase domain-containing protein</fullName>
    </recommendedName>
</protein>
<evidence type="ECO:0000313" key="1">
    <source>
        <dbReference type="EMBL" id="GBM74703.1"/>
    </source>
</evidence>
<keyword evidence="2" id="KW-1185">Reference proteome</keyword>